<feature type="compositionally biased region" description="Polar residues" evidence="3">
    <location>
        <begin position="304"/>
        <end position="313"/>
    </location>
</feature>
<evidence type="ECO:0000313" key="5">
    <source>
        <dbReference type="EMBL" id="VDP19364.1"/>
    </source>
</evidence>
<name>A0A183I560_9BILA</name>
<keyword evidence="1 2" id="KW-0103">Bromodomain</keyword>
<dbReference type="SMART" id="SM00297">
    <property type="entry name" value="BROMO"/>
    <property type="match status" value="1"/>
</dbReference>
<dbReference type="Gene3D" id="1.20.920.10">
    <property type="entry name" value="Bromodomain-like"/>
    <property type="match status" value="1"/>
</dbReference>
<feature type="compositionally biased region" description="Basic and acidic residues" evidence="3">
    <location>
        <begin position="61"/>
        <end position="79"/>
    </location>
</feature>
<evidence type="ECO:0000256" key="1">
    <source>
        <dbReference type="ARBA" id="ARBA00023117"/>
    </source>
</evidence>
<dbReference type="PANTHER" id="PTHR15398:SF4">
    <property type="entry name" value="BROMODOMAIN-CONTAINING PROTEIN 8 ISOFORM X1"/>
    <property type="match status" value="1"/>
</dbReference>
<reference evidence="5 6" key="2">
    <citation type="submission" date="2018-11" db="EMBL/GenBank/DDBJ databases">
        <authorList>
            <consortium name="Pathogen Informatics"/>
        </authorList>
    </citation>
    <scope>NUCLEOTIDE SEQUENCE [LARGE SCALE GENOMIC DNA]</scope>
</reference>
<reference evidence="7" key="1">
    <citation type="submission" date="2016-06" db="UniProtKB">
        <authorList>
            <consortium name="WormBaseParasite"/>
        </authorList>
    </citation>
    <scope>IDENTIFICATION</scope>
</reference>
<feature type="compositionally biased region" description="Basic and acidic residues" evidence="3">
    <location>
        <begin position="88"/>
        <end position="116"/>
    </location>
</feature>
<proteinExistence type="predicted"/>
<evidence type="ECO:0000256" key="2">
    <source>
        <dbReference type="PROSITE-ProRule" id="PRU00035"/>
    </source>
</evidence>
<feature type="compositionally biased region" description="Basic and acidic residues" evidence="3">
    <location>
        <begin position="316"/>
        <end position="332"/>
    </location>
</feature>
<dbReference type="Pfam" id="PF00439">
    <property type="entry name" value="Bromodomain"/>
    <property type="match status" value="1"/>
</dbReference>
<dbReference type="STRING" id="387005.A0A183I560"/>
<feature type="region of interest" description="Disordered" evidence="3">
    <location>
        <begin position="19"/>
        <end position="168"/>
    </location>
</feature>
<evidence type="ECO:0000313" key="7">
    <source>
        <dbReference type="WBParaSite" id="OFLC_0001488301-mRNA-1"/>
    </source>
</evidence>
<sequence>EDEEEGKLRRSERYHAKIDVEANASATPVQTGRRKRSAKLEIVGSNEEEVKATPAKRRRLSSKDVENAEKKDMKHRIESNIELQSSPEPEKETHIREKQSVEEESDDDKKLFDLRTRSRASKAAAVTSEKPKEKAGSSSETSAIRSPKRSTVVTRSSRRQSKRGGSIDGDVEQKALMVTAWRMVSSHRHAAIFAHPVSDRDARGYSKTVKSRMDLSTLKKLMDNGNLSRMSDFKRNVLLMFANAVMFNSTGHDVNHYAKEMAVDTLSSLKMLQKDVLFVRGTTHMTRRSAALSAEEAKFERSRFSSPRVTPVNSEEPGKEKTCDNVSRETSETPKISRGGRASKE</sequence>
<gene>
    <name evidence="5" type="ORF">OFLC_LOCUS14872</name>
</gene>
<dbReference type="PANTHER" id="PTHR15398">
    <property type="entry name" value="BROMODOMAIN-CONTAINING PROTEIN 8"/>
    <property type="match status" value="1"/>
</dbReference>
<evidence type="ECO:0000256" key="3">
    <source>
        <dbReference type="SAM" id="MobiDB-lite"/>
    </source>
</evidence>
<protein>
    <submittedName>
        <fullName evidence="7">Bromo domain-containing protein</fullName>
    </submittedName>
</protein>
<feature type="region of interest" description="Disordered" evidence="3">
    <location>
        <begin position="300"/>
        <end position="345"/>
    </location>
</feature>
<dbReference type="PROSITE" id="PS50014">
    <property type="entry name" value="BROMODOMAIN_2"/>
    <property type="match status" value="1"/>
</dbReference>
<dbReference type="InterPro" id="IPR001487">
    <property type="entry name" value="Bromodomain"/>
</dbReference>
<dbReference type="EMBL" id="UZAJ01041309">
    <property type="protein sequence ID" value="VDP19364.1"/>
    <property type="molecule type" value="Genomic_DNA"/>
</dbReference>
<dbReference type="WBParaSite" id="OFLC_0001488301-mRNA-1">
    <property type="protein sequence ID" value="OFLC_0001488301-mRNA-1"/>
    <property type="gene ID" value="OFLC_0001488301"/>
</dbReference>
<feature type="domain" description="Bromo" evidence="4">
    <location>
        <begin position="185"/>
        <end position="255"/>
    </location>
</feature>
<accession>A0A183I560</accession>
<dbReference type="GO" id="GO:0035267">
    <property type="term" value="C:NuA4 histone acetyltransferase complex"/>
    <property type="evidence" value="ECO:0007669"/>
    <property type="project" value="TreeGrafter"/>
</dbReference>
<dbReference type="InterPro" id="IPR036427">
    <property type="entry name" value="Bromodomain-like_sf"/>
</dbReference>
<evidence type="ECO:0000313" key="6">
    <source>
        <dbReference type="Proteomes" id="UP000267606"/>
    </source>
</evidence>
<evidence type="ECO:0000259" key="4">
    <source>
        <dbReference type="PROSITE" id="PS50014"/>
    </source>
</evidence>
<keyword evidence="6" id="KW-1185">Reference proteome</keyword>
<dbReference type="Proteomes" id="UP000267606">
    <property type="component" value="Unassembled WGS sequence"/>
</dbReference>
<organism evidence="7">
    <name type="scientific">Onchocerca flexuosa</name>
    <dbReference type="NCBI Taxonomy" id="387005"/>
    <lineage>
        <taxon>Eukaryota</taxon>
        <taxon>Metazoa</taxon>
        <taxon>Ecdysozoa</taxon>
        <taxon>Nematoda</taxon>
        <taxon>Chromadorea</taxon>
        <taxon>Rhabditida</taxon>
        <taxon>Spirurina</taxon>
        <taxon>Spiruromorpha</taxon>
        <taxon>Filarioidea</taxon>
        <taxon>Onchocercidae</taxon>
        <taxon>Onchocerca</taxon>
    </lineage>
</organism>
<dbReference type="SUPFAM" id="SSF47370">
    <property type="entry name" value="Bromodomain"/>
    <property type="match status" value="1"/>
</dbReference>
<dbReference type="AlphaFoldDB" id="A0A183I560"/>